<evidence type="ECO:0000256" key="9">
    <source>
        <dbReference type="ARBA" id="ARBA00023004"/>
    </source>
</evidence>
<comment type="similarity">
    <text evidence="2 13">Belongs to the Nth/MutY family.</text>
</comment>
<keyword evidence="9 13" id="KW-0408">Iron</keyword>
<sequence length="526" mass="55053">MAPAPAAAAGPAPHGAGAGSSAPPGVVDIEDLAAGAGADGGWDGAEPVIRRRLLAWYAAGRRRLPWRGDPPPWSVEKAALRQAAAAEAAARQQPSIRSFFAKRLRCGEAPGAPPLQIDLEEEEAESPRKPPAAAGDLASSEEQPTGAQAGAFPASAYGTWVSEVMLQQTQVERVVEYWARWMRRFPTVRALAEADAEAVNAAWAGLGFYGRARRLHEGAKHLLALRGGEVPGDLEGLRRVPGVGPYTAGAVASIAFGRRAAAVDGNVARVFARLRALEGDAASAGLLRRCWELAEQLVDPSEPGAFNQALMELGATVCTPQAPACGRCPVRQSCRAADLVASGAAAAVTDWPGRAAKKPPKLRSFAVAVLQDAAGRVLLVRRPAEGLLAGQWEFPCVPLHEAAGPQEEASMLQAMLRGEFSWALPAELPELAAAKVPPVEHAFSHERHTMRLFRGRVQQDVAAGQGACEGAGLAPAGRPARWLTPAEADALGVTSGVHKVLAALDLKPAASPGARPAKRPRPRRGS</sequence>
<dbReference type="AlphaFoldDB" id="A0A516AG53"/>
<dbReference type="GO" id="GO:0006284">
    <property type="term" value="P:base-excision repair"/>
    <property type="evidence" value="ECO:0007669"/>
    <property type="project" value="UniProtKB-UniRule"/>
</dbReference>
<evidence type="ECO:0000256" key="7">
    <source>
        <dbReference type="ARBA" id="ARBA00022763"/>
    </source>
</evidence>
<comment type="catalytic activity">
    <reaction evidence="1 13">
        <text>Hydrolyzes free adenine bases from 7,8-dihydro-8-oxoguanine:adenine mismatched double-stranded DNA, leaving an apurinic site.</text>
        <dbReference type="EC" id="3.2.2.31"/>
    </reaction>
</comment>
<keyword evidence="8" id="KW-0378">Hydrolase</keyword>
<dbReference type="CDD" id="cd03431">
    <property type="entry name" value="NUDIX_DNA_Glycosylase_C-MutY"/>
    <property type="match status" value="1"/>
</dbReference>
<dbReference type="Gene3D" id="1.10.1670.10">
    <property type="entry name" value="Helix-hairpin-Helix base-excision DNA repair enzymes (C-terminal)"/>
    <property type="match status" value="1"/>
</dbReference>
<evidence type="ECO:0000256" key="3">
    <source>
        <dbReference type="ARBA" id="ARBA00012045"/>
    </source>
</evidence>
<keyword evidence="6" id="KW-0479">Metal-binding</keyword>
<feature type="domain" description="HhH-GPD" evidence="15">
    <location>
        <begin position="165"/>
        <end position="316"/>
    </location>
</feature>
<dbReference type="Pfam" id="PF14815">
    <property type="entry name" value="NUDIX_4"/>
    <property type="match status" value="1"/>
</dbReference>
<evidence type="ECO:0000256" key="8">
    <source>
        <dbReference type="ARBA" id="ARBA00022801"/>
    </source>
</evidence>
<dbReference type="InterPro" id="IPR029119">
    <property type="entry name" value="MutY_C"/>
</dbReference>
<dbReference type="InterPro" id="IPR000445">
    <property type="entry name" value="HhH_motif"/>
</dbReference>
<dbReference type="EC" id="3.2.2.31" evidence="3 13"/>
<evidence type="ECO:0000256" key="12">
    <source>
        <dbReference type="ARBA" id="ARBA00023295"/>
    </source>
</evidence>
<keyword evidence="11" id="KW-0234">DNA repair</keyword>
<dbReference type="GO" id="GO:0051539">
    <property type="term" value="F:4 iron, 4 sulfur cluster binding"/>
    <property type="evidence" value="ECO:0007669"/>
    <property type="project" value="UniProtKB-UniRule"/>
</dbReference>
<dbReference type="InterPro" id="IPR015797">
    <property type="entry name" value="NUDIX_hydrolase-like_dom_sf"/>
</dbReference>
<evidence type="ECO:0000313" key="16">
    <source>
        <dbReference type="EMBL" id="QDO16289.1"/>
    </source>
</evidence>
<dbReference type="InterPro" id="IPR023170">
    <property type="entry name" value="HhH_base_excis_C"/>
</dbReference>
<proteinExistence type="evidence at transcript level"/>
<accession>A0A516AG53</accession>
<keyword evidence="10" id="KW-0411">Iron-sulfur</keyword>
<evidence type="ECO:0000256" key="6">
    <source>
        <dbReference type="ARBA" id="ARBA00022723"/>
    </source>
</evidence>
<evidence type="ECO:0000259" key="15">
    <source>
        <dbReference type="SMART" id="SM00478"/>
    </source>
</evidence>
<dbReference type="FunFam" id="1.10.340.30:FF:000002">
    <property type="entry name" value="Adenine DNA glycosylase"/>
    <property type="match status" value="1"/>
</dbReference>
<dbReference type="SUPFAM" id="SSF55811">
    <property type="entry name" value="Nudix"/>
    <property type="match status" value="1"/>
</dbReference>
<evidence type="ECO:0000256" key="13">
    <source>
        <dbReference type="RuleBase" id="RU365096"/>
    </source>
</evidence>
<dbReference type="GO" id="GO:0000701">
    <property type="term" value="F:purine-specific mismatch base pair DNA N-glycosylase activity"/>
    <property type="evidence" value="ECO:0007669"/>
    <property type="project" value="UniProtKB-EC"/>
</dbReference>
<feature type="region of interest" description="Disordered" evidence="14">
    <location>
        <begin position="121"/>
        <end position="149"/>
    </location>
</feature>
<dbReference type="InterPro" id="IPR003265">
    <property type="entry name" value="HhH-GPD_domain"/>
</dbReference>
<dbReference type="SMART" id="SM00478">
    <property type="entry name" value="ENDO3c"/>
    <property type="match status" value="1"/>
</dbReference>
<dbReference type="GO" id="GO:0046872">
    <property type="term" value="F:metal ion binding"/>
    <property type="evidence" value="ECO:0007669"/>
    <property type="project" value="UniProtKB-UniRule"/>
</dbReference>
<dbReference type="Gene3D" id="3.90.79.10">
    <property type="entry name" value="Nucleoside Triphosphate Pyrophosphohydrolase"/>
    <property type="match status" value="1"/>
</dbReference>
<dbReference type="PANTHER" id="PTHR42944:SF1">
    <property type="entry name" value="ADENINE DNA GLYCOSYLASE"/>
    <property type="match status" value="1"/>
</dbReference>
<keyword evidence="7 13" id="KW-0227">DNA damage</keyword>
<evidence type="ECO:0000256" key="5">
    <source>
        <dbReference type="ARBA" id="ARBA00022485"/>
    </source>
</evidence>
<feature type="compositionally biased region" description="Low complexity" evidence="14">
    <location>
        <begin position="1"/>
        <end position="25"/>
    </location>
</feature>
<dbReference type="GO" id="GO:0006298">
    <property type="term" value="P:mismatch repair"/>
    <property type="evidence" value="ECO:0007669"/>
    <property type="project" value="TreeGrafter"/>
</dbReference>
<dbReference type="PANTHER" id="PTHR42944">
    <property type="entry name" value="ADENINE DNA GLYCOSYLASE"/>
    <property type="match status" value="1"/>
</dbReference>
<dbReference type="SUPFAM" id="SSF48150">
    <property type="entry name" value="DNA-glycosylase"/>
    <property type="match status" value="1"/>
</dbReference>
<dbReference type="GO" id="GO:0005634">
    <property type="term" value="C:nucleus"/>
    <property type="evidence" value="ECO:0007669"/>
    <property type="project" value="TreeGrafter"/>
</dbReference>
<evidence type="ECO:0000256" key="1">
    <source>
        <dbReference type="ARBA" id="ARBA00000843"/>
    </source>
</evidence>
<comment type="function">
    <text evidence="13">Adenine glycosylase active on G-A mispairs.</text>
</comment>
<dbReference type="Pfam" id="PF00730">
    <property type="entry name" value="HhH-GPD"/>
    <property type="match status" value="1"/>
</dbReference>
<keyword evidence="5" id="KW-0004">4Fe-4S</keyword>
<organism evidence="16">
    <name type="scientific">Lingulaulax polyedra</name>
    <name type="common">Dinoflagellate</name>
    <name type="synonym">Lingulodinium polyedra</name>
    <dbReference type="NCBI Taxonomy" id="160621"/>
    <lineage>
        <taxon>Eukaryota</taxon>
        <taxon>Sar</taxon>
        <taxon>Alveolata</taxon>
        <taxon>Dinophyceae</taxon>
        <taxon>Gonyaulacales</taxon>
        <taxon>Lingulodiniaceae</taxon>
        <taxon>Lingulaulax</taxon>
    </lineage>
</organism>
<feature type="region of interest" description="Disordered" evidence="14">
    <location>
        <begin position="506"/>
        <end position="526"/>
    </location>
</feature>
<reference evidence="16" key="1">
    <citation type="journal article" date="2019" name="Microorganisms">
        <title>DNA Damage Response Pathways in Dinoflagellates.</title>
        <authorList>
            <person name="Li C."/>
            <person name="Wong J."/>
        </authorList>
    </citation>
    <scope>NUCLEOTIDE SEQUENCE</scope>
</reference>
<dbReference type="FunFam" id="1.10.1670.10:FF:000002">
    <property type="entry name" value="Adenine DNA glycosylase"/>
    <property type="match status" value="1"/>
</dbReference>
<evidence type="ECO:0000256" key="10">
    <source>
        <dbReference type="ARBA" id="ARBA00023014"/>
    </source>
</evidence>
<dbReference type="SMART" id="SM00525">
    <property type="entry name" value="FES"/>
    <property type="match status" value="1"/>
</dbReference>
<feature type="compositionally biased region" description="Basic residues" evidence="14">
    <location>
        <begin position="516"/>
        <end position="526"/>
    </location>
</feature>
<dbReference type="CDD" id="cd00056">
    <property type="entry name" value="ENDO3c"/>
    <property type="match status" value="1"/>
</dbReference>
<evidence type="ECO:0000256" key="14">
    <source>
        <dbReference type="SAM" id="MobiDB-lite"/>
    </source>
</evidence>
<name>A0A516AG53_LINPO</name>
<dbReference type="InterPro" id="IPR003651">
    <property type="entry name" value="Endonuclease3_FeS-loop_motif"/>
</dbReference>
<dbReference type="EMBL" id="MN125822">
    <property type="protein sequence ID" value="QDO16289.1"/>
    <property type="molecule type" value="mRNA"/>
</dbReference>
<protein>
    <recommendedName>
        <fullName evidence="4 13">Adenine DNA glycosylase</fullName>
        <ecNumber evidence="3 13">3.2.2.31</ecNumber>
    </recommendedName>
</protein>
<feature type="region of interest" description="Disordered" evidence="14">
    <location>
        <begin position="1"/>
        <end position="26"/>
    </location>
</feature>
<dbReference type="Gene3D" id="1.10.340.30">
    <property type="entry name" value="Hypothetical protein, domain 2"/>
    <property type="match status" value="1"/>
</dbReference>
<evidence type="ECO:0000256" key="4">
    <source>
        <dbReference type="ARBA" id="ARBA00022023"/>
    </source>
</evidence>
<dbReference type="GO" id="GO:0032357">
    <property type="term" value="F:oxidized purine DNA binding"/>
    <property type="evidence" value="ECO:0007669"/>
    <property type="project" value="TreeGrafter"/>
</dbReference>
<comment type="cofactor">
    <cofactor evidence="13">
        <name>[4Fe-4S] cluster</name>
        <dbReference type="ChEBI" id="CHEBI:49883"/>
    </cofactor>
    <text evidence="13">Binds 1 [4Fe-4S] cluster.</text>
</comment>
<dbReference type="GO" id="GO:0035485">
    <property type="term" value="F:adenine/guanine mispair binding"/>
    <property type="evidence" value="ECO:0007669"/>
    <property type="project" value="TreeGrafter"/>
</dbReference>
<dbReference type="GO" id="GO:0034039">
    <property type="term" value="F:8-oxo-7,8-dihydroguanine DNA N-glycosylase activity"/>
    <property type="evidence" value="ECO:0007669"/>
    <property type="project" value="TreeGrafter"/>
</dbReference>
<evidence type="ECO:0000256" key="2">
    <source>
        <dbReference type="ARBA" id="ARBA00008343"/>
    </source>
</evidence>
<dbReference type="Pfam" id="PF00633">
    <property type="entry name" value="HHH"/>
    <property type="match status" value="1"/>
</dbReference>
<keyword evidence="12 13" id="KW-0326">Glycosidase</keyword>
<dbReference type="InterPro" id="IPR044298">
    <property type="entry name" value="MIG/MutY"/>
</dbReference>
<evidence type="ECO:0000256" key="11">
    <source>
        <dbReference type="ARBA" id="ARBA00023204"/>
    </source>
</evidence>
<dbReference type="InterPro" id="IPR011257">
    <property type="entry name" value="DNA_glycosylase"/>
</dbReference>